<evidence type="ECO:0000256" key="3">
    <source>
        <dbReference type="ARBA" id="ARBA00023002"/>
    </source>
</evidence>
<comment type="similarity">
    <text evidence="1">Belongs to the NmrA-type oxidoreductase family. Isoflavone reductase subfamily.</text>
</comment>
<protein>
    <submittedName>
        <fullName evidence="5">NmrA domain-containing protein</fullName>
    </submittedName>
</protein>
<dbReference type="AlphaFoldDB" id="A0AAW0CUI1"/>
<accession>A0AAW0CUI1</accession>
<keyword evidence="3" id="KW-0560">Oxidoreductase</keyword>
<dbReference type="PANTHER" id="PTHR47706:SF4">
    <property type="entry name" value="NMRA-LIKE DOMAIN-CONTAINING PROTEIN"/>
    <property type="match status" value="1"/>
</dbReference>
<feature type="domain" description="NmrA-like" evidence="4">
    <location>
        <begin position="32"/>
        <end position="232"/>
    </location>
</feature>
<dbReference type="EMBL" id="JAWWNJ010000013">
    <property type="protein sequence ID" value="KAK7042550.1"/>
    <property type="molecule type" value="Genomic_DNA"/>
</dbReference>
<organism evidence="5 6">
    <name type="scientific">Favolaschia claudopus</name>
    <dbReference type="NCBI Taxonomy" id="2862362"/>
    <lineage>
        <taxon>Eukaryota</taxon>
        <taxon>Fungi</taxon>
        <taxon>Dikarya</taxon>
        <taxon>Basidiomycota</taxon>
        <taxon>Agaricomycotina</taxon>
        <taxon>Agaricomycetes</taxon>
        <taxon>Agaricomycetidae</taxon>
        <taxon>Agaricales</taxon>
        <taxon>Marasmiineae</taxon>
        <taxon>Mycenaceae</taxon>
        <taxon>Favolaschia</taxon>
    </lineage>
</organism>
<dbReference type="InterPro" id="IPR036291">
    <property type="entry name" value="NAD(P)-bd_dom_sf"/>
</dbReference>
<dbReference type="Proteomes" id="UP001362999">
    <property type="component" value="Unassembled WGS sequence"/>
</dbReference>
<dbReference type="InterPro" id="IPR051609">
    <property type="entry name" value="NmrA/Isoflavone_reductase-like"/>
</dbReference>
<gene>
    <name evidence="5" type="ORF">R3P38DRAFT_2891138</name>
</gene>
<keyword evidence="6" id="KW-1185">Reference proteome</keyword>
<dbReference type="GO" id="GO:0016491">
    <property type="term" value="F:oxidoreductase activity"/>
    <property type="evidence" value="ECO:0007669"/>
    <property type="project" value="UniProtKB-KW"/>
</dbReference>
<reference evidence="5 6" key="1">
    <citation type="journal article" date="2024" name="J Genomics">
        <title>Draft genome sequencing and assembly of Favolaschia claudopus CIRM-BRFM 2984 isolated from oak limbs.</title>
        <authorList>
            <person name="Navarro D."/>
            <person name="Drula E."/>
            <person name="Chaduli D."/>
            <person name="Cazenave R."/>
            <person name="Ahrendt S."/>
            <person name="Wang J."/>
            <person name="Lipzen A."/>
            <person name="Daum C."/>
            <person name="Barry K."/>
            <person name="Grigoriev I.V."/>
            <person name="Favel A."/>
            <person name="Rosso M.N."/>
            <person name="Martin F."/>
        </authorList>
    </citation>
    <scope>NUCLEOTIDE SEQUENCE [LARGE SCALE GENOMIC DNA]</scope>
    <source>
        <strain evidence="5 6">CIRM-BRFM 2984</strain>
    </source>
</reference>
<comment type="caution">
    <text evidence="5">The sequence shown here is derived from an EMBL/GenBank/DDBJ whole genome shotgun (WGS) entry which is preliminary data.</text>
</comment>
<dbReference type="Pfam" id="PF05368">
    <property type="entry name" value="NmrA"/>
    <property type="match status" value="1"/>
</dbReference>
<evidence type="ECO:0000313" key="5">
    <source>
        <dbReference type="EMBL" id="KAK7042550.1"/>
    </source>
</evidence>
<evidence type="ECO:0000313" key="6">
    <source>
        <dbReference type="Proteomes" id="UP001362999"/>
    </source>
</evidence>
<evidence type="ECO:0000256" key="1">
    <source>
        <dbReference type="ARBA" id="ARBA00005725"/>
    </source>
</evidence>
<evidence type="ECO:0000259" key="4">
    <source>
        <dbReference type="Pfam" id="PF05368"/>
    </source>
</evidence>
<proteinExistence type="inferred from homology"/>
<dbReference type="Gene3D" id="3.40.50.720">
    <property type="entry name" value="NAD(P)-binding Rossmann-like Domain"/>
    <property type="match status" value="1"/>
</dbReference>
<name>A0AAW0CUI1_9AGAR</name>
<dbReference type="InterPro" id="IPR008030">
    <property type="entry name" value="NmrA-like"/>
</dbReference>
<sequence>MFRFLLSLYIQTIQFSVPSDRMSTYKSFALVGGGTIGLPIVNALAATKVPVILLSRSSEAKAVPSNVQVIKVDYDNADAIAKVLKEHNVDVVVSTLTTMAAAAQKTVVDASKLAGIKLFVPSEFGLPTEGYTEGPLGDKAHIAKYLTSVGIPSTRIFTGSFVQLIPWLLGGNGKAQIIGKGDTPFSTTSIPDIAGFVAHILTTLPPSELENRIFRLEGERVTMNGLAAQFKATPEYVDKLTDRGEHEGFLNFLVSAIEDGKASTGWNGVKEGTGADAAGTGNAAWPGHHWQTVKEVHNL</sequence>
<dbReference type="PANTHER" id="PTHR47706">
    <property type="entry name" value="NMRA-LIKE FAMILY PROTEIN"/>
    <property type="match status" value="1"/>
</dbReference>
<dbReference type="SUPFAM" id="SSF51735">
    <property type="entry name" value="NAD(P)-binding Rossmann-fold domains"/>
    <property type="match status" value="1"/>
</dbReference>
<keyword evidence="2" id="KW-0521">NADP</keyword>
<evidence type="ECO:0000256" key="2">
    <source>
        <dbReference type="ARBA" id="ARBA00022857"/>
    </source>
</evidence>